<dbReference type="Pfam" id="PF08240">
    <property type="entry name" value="ADH_N"/>
    <property type="match status" value="1"/>
</dbReference>
<gene>
    <name evidence="2" type="ORF">SAMN05421734_101203</name>
</gene>
<dbReference type="InterPro" id="IPR011032">
    <property type="entry name" value="GroES-like_sf"/>
</dbReference>
<dbReference type="InterPro" id="IPR013149">
    <property type="entry name" value="ADH-like_C"/>
</dbReference>
<dbReference type="InterPro" id="IPR036291">
    <property type="entry name" value="NAD(P)-bd_dom_sf"/>
</dbReference>
<dbReference type="PANTHER" id="PTHR43677:SF1">
    <property type="entry name" value="ACRYLYL-COA REDUCTASE ACUI-RELATED"/>
    <property type="match status" value="1"/>
</dbReference>
<dbReference type="InterPro" id="IPR020843">
    <property type="entry name" value="ER"/>
</dbReference>
<feature type="domain" description="Enoyl reductase (ER)" evidence="1">
    <location>
        <begin position="19"/>
        <end position="330"/>
    </location>
</feature>
<dbReference type="STRING" id="1612202.SAMN05421734_101203"/>
<dbReference type="Pfam" id="PF00107">
    <property type="entry name" value="ADH_zinc_N"/>
    <property type="match status" value="1"/>
</dbReference>
<dbReference type="InterPro" id="IPR014188">
    <property type="entry name" value="Acrylyl-CoA_reductase_AcuI"/>
</dbReference>
<dbReference type="InterPro" id="IPR013154">
    <property type="entry name" value="ADH-like_N"/>
</dbReference>
<dbReference type="AlphaFoldDB" id="A0A1G6GKT6"/>
<protein>
    <submittedName>
        <fullName evidence="2">Putative quinone oxidoreductase, YhdH/YhfP family</fullName>
    </submittedName>
</protein>
<accession>A0A1G6GKT6</accession>
<dbReference type="Gene3D" id="3.40.50.720">
    <property type="entry name" value="NAD(P)-binding Rossmann-like Domain"/>
    <property type="match status" value="1"/>
</dbReference>
<dbReference type="SUPFAM" id="SSF50129">
    <property type="entry name" value="GroES-like"/>
    <property type="match status" value="1"/>
</dbReference>
<dbReference type="EMBL" id="FMYI01000001">
    <property type="protein sequence ID" value="SDB82355.1"/>
    <property type="molecule type" value="Genomic_DNA"/>
</dbReference>
<evidence type="ECO:0000313" key="3">
    <source>
        <dbReference type="Proteomes" id="UP000242949"/>
    </source>
</evidence>
<evidence type="ECO:0000313" key="2">
    <source>
        <dbReference type="EMBL" id="SDB82355.1"/>
    </source>
</evidence>
<dbReference type="Proteomes" id="UP000242949">
    <property type="component" value="Unassembled WGS sequence"/>
</dbReference>
<dbReference type="InterPro" id="IPR051397">
    <property type="entry name" value="Zn-ADH-like_protein"/>
</dbReference>
<dbReference type="SMART" id="SM00829">
    <property type="entry name" value="PKS_ER"/>
    <property type="match status" value="1"/>
</dbReference>
<dbReference type="NCBIfam" id="TIGR02823">
    <property type="entry name" value="oxido_YhdH"/>
    <property type="match status" value="1"/>
</dbReference>
<dbReference type="GO" id="GO:0043957">
    <property type="term" value="F:acryloyl-CoA reductase (NADPH) activity"/>
    <property type="evidence" value="ECO:0007669"/>
    <property type="project" value="TreeGrafter"/>
</dbReference>
<proteinExistence type="predicted"/>
<dbReference type="OrthoDB" id="9782155at2"/>
<dbReference type="SUPFAM" id="SSF51735">
    <property type="entry name" value="NAD(P)-binding Rossmann-fold domains"/>
    <property type="match status" value="1"/>
</dbReference>
<keyword evidence="3" id="KW-1185">Reference proteome</keyword>
<name>A0A1G6GKT6_9BACI</name>
<sequence>MTKTFRAYRLQLEDGEAVSNVETLTTDDLPEGDVLIRVHYSSVNYKDAMANLPKNPIIRNYPMIPGIDLAGEVVESNDDRFEVGEKVIATSYDIGVNHEGGYSEYARVKSEWVLPLPDTLSLKQAMLLGTAGLTAAMSIDKLQRQGVTKDKGSILVTGASGGVGSIAVAMLSNLGYNVVASTGKEDAHPLLEALGADSIVDRQAVRGEKLRRVDKETWAGAVDPVGGEVLASILSKLQYNGAVAVSGLTAGIDVPTSVHPFILRGIHLIGIDSVNAPMVDRKQIWSRMANDLKLSNDQFEKILNQEVTLDDLTNILPSLIQNQYLGRIIVDLTNES</sequence>
<organism evidence="2 3">
    <name type="scientific">Pelagirhabdus alkalitolerans</name>
    <dbReference type="NCBI Taxonomy" id="1612202"/>
    <lineage>
        <taxon>Bacteria</taxon>
        <taxon>Bacillati</taxon>
        <taxon>Bacillota</taxon>
        <taxon>Bacilli</taxon>
        <taxon>Bacillales</taxon>
        <taxon>Bacillaceae</taxon>
        <taxon>Pelagirhabdus</taxon>
    </lineage>
</organism>
<dbReference type="PANTHER" id="PTHR43677">
    <property type="entry name" value="SHORT-CHAIN DEHYDROGENASE/REDUCTASE"/>
    <property type="match status" value="1"/>
</dbReference>
<dbReference type="RefSeq" id="WP_090791964.1">
    <property type="nucleotide sequence ID" value="NZ_FMYI01000001.1"/>
</dbReference>
<reference evidence="3" key="1">
    <citation type="submission" date="2016-09" db="EMBL/GenBank/DDBJ databases">
        <authorList>
            <person name="Varghese N."/>
            <person name="Submissions S."/>
        </authorList>
    </citation>
    <scope>NUCLEOTIDE SEQUENCE [LARGE SCALE GENOMIC DNA]</scope>
    <source>
        <strain evidence="3">S5</strain>
    </source>
</reference>
<evidence type="ECO:0000259" key="1">
    <source>
        <dbReference type="SMART" id="SM00829"/>
    </source>
</evidence>
<dbReference type="Gene3D" id="3.90.180.10">
    <property type="entry name" value="Medium-chain alcohol dehydrogenases, catalytic domain"/>
    <property type="match status" value="1"/>
</dbReference>